<keyword evidence="2" id="KW-1185">Reference proteome</keyword>
<dbReference type="EMBL" id="JH658792">
    <property type="protein sequence ID" value="EXK75793.1"/>
    <property type="molecule type" value="Genomic_DNA"/>
</dbReference>
<name>X0BAF1_FUSOX</name>
<evidence type="ECO:0000313" key="1">
    <source>
        <dbReference type="EMBL" id="EXK75793.1"/>
    </source>
</evidence>
<organism evidence="1 2">
    <name type="scientific">Fusarium oxysporum f. sp. raphani 54005</name>
    <dbReference type="NCBI Taxonomy" id="1089458"/>
    <lineage>
        <taxon>Eukaryota</taxon>
        <taxon>Fungi</taxon>
        <taxon>Dikarya</taxon>
        <taxon>Ascomycota</taxon>
        <taxon>Pezizomycotina</taxon>
        <taxon>Sordariomycetes</taxon>
        <taxon>Hypocreomycetidae</taxon>
        <taxon>Hypocreales</taxon>
        <taxon>Nectriaceae</taxon>
        <taxon>Fusarium</taxon>
        <taxon>Fusarium oxysporum species complex</taxon>
    </lineage>
</organism>
<dbReference type="Proteomes" id="UP000030663">
    <property type="component" value="Unassembled WGS sequence"/>
</dbReference>
<evidence type="ECO:0000313" key="2">
    <source>
        <dbReference type="Proteomes" id="UP000030663"/>
    </source>
</evidence>
<dbReference type="AlphaFoldDB" id="X0BAF1"/>
<proteinExistence type="predicted"/>
<protein>
    <submittedName>
        <fullName evidence="1">Uncharacterized protein</fullName>
    </submittedName>
</protein>
<gene>
    <name evidence="1" type="ORF">FOQG_19442</name>
</gene>
<reference evidence="1 2" key="1">
    <citation type="submission" date="2011-11" db="EMBL/GenBank/DDBJ databases">
        <title>The Genome Sequence of Fusarium oxysporum PHW815.</title>
        <authorList>
            <consortium name="The Broad Institute Genome Sequencing Platform"/>
            <person name="Ma L.-J."/>
            <person name="Gale L.R."/>
            <person name="Schwartz D.C."/>
            <person name="Zhou S."/>
            <person name="Corby-Kistler H."/>
            <person name="Young S.K."/>
            <person name="Zeng Q."/>
            <person name="Gargeya S."/>
            <person name="Fitzgerald M."/>
            <person name="Haas B."/>
            <person name="Abouelleil A."/>
            <person name="Alvarado L."/>
            <person name="Arachchi H.M."/>
            <person name="Berlin A."/>
            <person name="Brown A."/>
            <person name="Chapman S.B."/>
            <person name="Chen Z."/>
            <person name="Dunbar C."/>
            <person name="Freedman E."/>
            <person name="Gearin G."/>
            <person name="Goldberg J."/>
            <person name="Griggs A."/>
            <person name="Gujja S."/>
            <person name="Heiman D."/>
            <person name="Howarth C."/>
            <person name="Larson L."/>
            <person name="Lui A."/>
            <person name="MacDonald P.J.P."/>
            <person name="Montmayeur A."/>
            <person name="Murphy C."/>
            <person name="Neiman D."/>
            <person name="Pearson M."/>
            <person name="Priest M."/>
            <person name="Roberts A."/>
            <person name="Saif S."/>
            <person name="Shea T."/>
            <person name="Shenoy N."/>
            <person name="Sisk P."/>
            <person name="Stolte C."/>
            <person name="Sykes S."/>
            <person name="Wortman J."/>
            <person name="Nusbaum C."/>
            <person name="Birren B."/>
        </authorList>
    </citation>
    <scope>NUCLEOTIDE SEQUENCE [LARGE SCALE GENOMIC DNA]</scope>
    <source>
        <strain evidence="1 2">54005</strain>
    </source>
</reference>
<accession>X0BAF1</accession>
<dbReference type="HOGENOM" id="CLU_2497988_0_0_1"/>
<sequence length="101" mass="11316">MSRLLYILKTLKMADFGFRNQVSRRPTLPSVCTGYPSWYTAVCRRQTLGFVVVPPLLCQPSPPSTMPPFRSVPPSTSGVFQYPFGSWCRVCLRCSTHGPDS</sequence>